<accession>A0A7U3YKG1</accession>
<gene>
    <name evidence="2" type="ordered locus">Despr_0849</name>
</gene>
<dbReference type="InterPro" id="IPR000014">
    <property type="entry name" value="PAS"/>
</dbReference>
<dbReference type="InterPro" id="IPR013656">
    <property type="entry name" value="PAS_4"/>
</dbReference>
<evidence type="ECO:0000313" key="2">
    <source>
        <dbReference type="EMBL" id="ADW17023.1"/>
    </source>
</evidence>
<feature type="domain" description="PAS fold-4" evidence="1">
    <location>
        <begin position="9"/>
        <end position="67"/>
    </location>
</feature>
<evidence type="ECO:0000313" key="3">
    <source>
        <dbReference type="Proteomes" id="UP000006365"/>
    </source>
</evidence>
<dbReference type="SUPFAM" id="SSF55785">
    <property type="entry name" value="PYP-like sensor domain (PAS domain)"/>
    <property type="match status" value="1"/>
</dbReference>
<dbReference type="KEGG" id="dpr:Despr_0849"/>
<organism evidence="2 3">
    <name type="scientific">Desulfobulbus propionicus (strain ATCC 33891 / DSM 2032 / VKM B-1956 / 1pr3)</name>
    <dbReference type="NCBI Taxonomy" id="577650"/>
    <lineage>
        <taxon>Bacteria</taxon>
        <taxon>Pseudomonadati</taxon>
        <taxon>Thermodesulfobacteriota</taxon>
        <taxon>Desulfobulbia</taxon>
        <taxon>Desulfobulbales</taxon>
        <taxon>Desulfobulbaceae</taxon>
        <taxon>Desulfobulbus</taxon>
    </lineage>
</organism>
<name>A0A7U3YKG1_DESPD</name>
<dbReference type="EMBL" id="CP002364">
    <property type="protein sequence ID" value="ADW17023.1"/>
    <property type="molecule type" value="Genomic_DNA"/>
</dbReference>
<dbReference type="InterPro" id="IPR035965">
    <property type="entry name" value="PAS-like_dom_sf"/>
</dbReference>
<dbReference type="Gene3D" id="3.30.450.20">
    <property type="entry name" value="PAS domain"/>
    <property type="match status" value="1"/>
</dbReference>
<dbReference type="Pfam" id="PF08448">
    <property type="entry name" value="PAS_4"/>
    <property type="match status" value="1"/>
</dbReference>
<dbReference type="RefSeq" id="WP_015723567.1">
    <property type="nucleotide sequence ID" value="NC_014972.1"/>
</dbReference>
<proteinExistence type="predicted"/>
<dbReference type="AlphaFoldDB" id="A0A7U3YKG1"/>
<protein>
    <submittedName>
        <fullName evidence="2">PAS fold-4 domain protein</fullName>
    </submittedName>
</protein>
<dbReference type="CDD" id="cd00130">
    <property type="entry name" value="PAS"/>
    <property type="match status" value="1"/>
</dbReference>
<evidence type="ECO:0000259" key="1">
    <source>
        <dbReference type="Pfam" id="PF08448"/>
    </source>
</evidence>
<dbReference type="Proteomes" id="UP000006365">
    <property type="component" value="Chromosome"/>
</dbReference>
<reference evidence="2 3" key="1">
    <citation type="journal article" date="2011" name="Stand. Genomic Sci.">
        <title>Complete genome sequence of Desulfobulbus propionicus type strain (1pr3).</title>
        <authorList>
            <person name="Pagani I."/>
            <person name="Lapidus A."/>
            <person name="Nolan M."/>
            <person name="Lucas S."/>
            <person name="Hammon N."/>
            <person name="Deshpande S."/>
            <person name="Cheng J.F."/>
            <person name="Chertkov O."/>
            <person name="Davenport K."/>
            <person name="Tapia R."/>
            <person name="Han C."/>
            <person name="Goodwin L."/>
            <person name="Pitluck S."/>
            <person name="Liolios K."/>
            <person name="Mavromatis K."/>
            <person name="Ivanova N."/>
            <person name="Mikhailova N."/>
            <person name="Pati A."/>
            <person name="Chen A."/>
            <person name="Palaniappan K."/>
            <person name="Land M."/>
            <person name="Hauser L."/>
            <person name="Chang Y.J."/>
            <person name="Jeffries C.D."/>
            <person name="Detter J.C."/>
            <person name="Brambilla E."/>
            <person name="Kannan K.P."/>
            <person name="Djao O.D."/>
            <person name="Rohde M."/>
            <person name="Pukall R."/>
            <person name="Spring S."/>
            <person name="Goker M."/>
            <person name="Sikorski J."/>
            <person name="Woyke T."/>
            <person name="Bristow J."/>
            <person name="Eisen J.A."/>
            <person name="Markowitz V."/>
            <person name="Hugenholtz P."/>
            <person name="Kyrpides N.C."/>
            <person name="Klenk H.P."/>
        </authorList>
    </citation>
    <scope>NUCLEOTIDE SEQUENCE [LARGE SCALE GENOMIC DNA]</scope>
    <source>
        <strain evidence="3">ATCC 33891 / DSM 2032 / 1pr3</strain>
    </source>
</reference>
<sequence length="115" mass="13008">MHTTTFDWVEHYPAAVSVCDTQGTIIAMNRMARDLFAKDGGERLIGTSLFACHPEPANAIIRRLLQEQRANIYFTEKNGVRKLVHQTPWYQAGRFAGLTETIIVLPPQVPTRKRG</sequence>
<keyword evidence="3" id="KW-1185">Reference proteome</keyword>